<dbReference type="GO" id="GO:0050660">
    <property type="term" value="F:flavin adenine dinucleotide binding"/>
    <property type="evidence" value="ECO:0007669"/>
    <property type="project" value="InterPro"/>
</dbReference>
<keyword evidence="5" id="KW-0560">Oxidoreductase</keyword>
<reference evidence="9 10" key="1">
    <citation type="submission" date="2020-08" db="EMBL/GenBank/DDBJ databases">
        <title>Genomic Encyclopedia of Type Strains, Phase IV (KMG-IV): sequencing the most valuable type-strain genomes for metagenomic binning, comparative biology and taxonomic classification.</title>
        <authorList>
            <person name="Goeker M."/>
        </authorList>
    </citation>
    <scope>NUCLEOTIDE SEQUENCE [LARGE SCALE GENOMIC DNA]</scope>
    <source>
        <strain evidence="9 10">DSM 102134</strain>
    </source>
</reference>
<evidence type="ECO:0000259" key="6">
    <source>
        <dbReference type="Pfam" id="PF00441"/>
    </source>
</evidence>
<dbReference type="Pfam" id="PF02770">
    <property type="entry name" value="Acyl-CoA_dh_M"/>
    <property type="match status" value="1"/>
</dbReference>
<dbReference type="Pfam" id="PF00441">
    <property type="entry name" value="Acyl-CoA_dh_1"/>
    <property type="match status" value="1"/>
</dbReference>
<gene>
    <name evidence="9" type="ORF">HNQ75_003924</name>
</gene>
<evidence type="ECO:0000256" key="4">
    <source>
        <dbReference type="ARBA" id="ARBA00022827"/>
    </source>
</evidence>
<dbReference type="InterPro" id="IPR036250">
    <property type="entry name" value="AcylCo_DH-like_C"/>
</dbReference>
<dbReference type="InterPro" id="IPR009100">
    <property type="entry name" value="AcylCoA_DH/oxidase_NM_dom_sf"/>
</dbReference>
<dbReference type="PANTHER" id="PTHR43884:SF12">
    <property type="entry name" value="ISOVALERYL-COA DEHYDROGENASE, MITOCHONDRIAL-RELATED"/>
    <property type="match status" value="1"/>
</dbReference>
<sequence>MNFELTTEQKQLQDSAREMSRRDIEPILKHHDPDKPLPKEAMLEIFAFLARMGLLAPRLPEEHGGAGLKMLDYGLIFEQLPPVVAIALLAQDVTISRIFAESSEEQRERLLPSLVDGTRICCTGTTEPDAGSNPREVRTRAVEDADGFVVTGRKMWISNAAICDVINITCIDGVDEKGRGRIRRLVVDSAESAFTTAEIPCLGLRQGHLGEVLFEGCRVPKRNALGASGDAARVLTLTWNANRPLVGLSAVNMAQKAFDAALGYAGTRKQFGKLIGGHQLVQSRLAEIDAQITTSRLLCYAALDAIDQGHRANGSSAMAKRYSTTACERAITEAMQLHGAMGVARETGLEQLYRDVRMLPIPDGANNILELIQGRELTGLDAFR</sequence>
<accession>A0A7W9Z2G7</accession>
<feature type="domain" description="Acyl-CoA oxidase/dehydrogenase middle" evidence="7">
    <location>
        <begin position="122"/>
        <end position="217"/>
    </location>
</feature>
<dbReference type="CDD" id="cd00567">
    <property type="entry name" value="ACAD"/>
    <property type="match status" value="1"/>
</dbReference>
<dbReference type="Gene3D" id="1.20.140.10">
    <property type="entry name" value="Butyryl-CoA Dehydrogenase, subunit A, domain 3"/>
    <property type="match status" value="1"/>
</dbReference>
<evidence type="ECO:0000256" key="3">
    <source>
        <dbReference type="ARBA" id="ARBA00022630"/>
    </source>
</evidence>
<comment type="caution">
    <text evidence="9">The sequence shown here is derived from an EMBL/GenBank/DDBJ whole genome shotgun (WGS) entry which is preliminary data.</text>
</comment>
<evidence type="ECO:0000256" key="5">
    <source>
        <dbReference type="RuleBase" id="RU362125"/>
    </source>
</evidence>
<name>A0A7W9Z2G7_9HYPH</name>
<evidence type="ECO:0000313" key="9">
    <source>
        <dbReference type="EMBL" id="MBB6181936.1"/>
    </source>
</evidence>
<dbReference type="InterPro" id="IPR046373">
    <property type="entry name" value="Acyl-CoA_Oxase/DH_mid-dom_sf"/>
</dbReference>
<dbReference type="RefSeq" id="WP_077548660.1">
    <property type="nucleotide sequence ID" value="NZ_JACHEJ010000015.1"/>
</dbReference>
<dbReference type="Proteomes" id="UP000535501">
    <property type="component" value="Unassembled WGS sequence"/>
</dbReference>
<dbReference type="SUPFAM" id="SSF56645">
    <property type="entry name" value="Acyl-CoA dehydrogenase NM domain-like"/>
    <property type="match status" value="1"/>
</dbReference>
<comment type="cofactor">
    <cofactor evidence="1 5">
        <name>FAD</name>
        <dbReference type="ChEBI" id="CHEBI:57692"/>
    </cofactor>
</comment>
<dbReference type="InterPro" id="IPR037069">
    <property type="entry name" value="AcylCoA_DH/ox_N_sf"/>
</dbReference>
<dbReference type="InterPro" id="IPR006091">
    <property type="entry name" value="Acyl-CoA_Oxase/DH_mid-dom"/>
</dbReference>
<organism evidence="9 10">
    <name type="scientific">Pseudorhizobium flavum</name>
    <dbReference type="NCBI Taxonomy" id="1335061"/>
    <lineage>
        <taxon>Bacteria</taxon>
        <taxon>Pseudomonadati</taxon>
        <taxon>Pseudomonadota</taxon>
        <taxon>Alphaproteobacteria</taxon>
        <taxon>Hyphomicrobiales</taxon>
        <taxon>Rhizobiaceae</taxon>
        <taxon>Rhizobium/Agrobacterium group</taxon>
        <taxon>Pseudorhizobium</taxon>
    </lineage>
</organism>
<dbReference type="InterPro" id="IPR013786">
    <property type="entry name" value="AcylCoA_DH/ox_N"/>
</dbReference>
<dbReference type="InterPro" id="IPR009075">
    <property type="entry name" value="AcylCo_DH/oxidase_C"/>
</dbReference>
<keyword evidence="3 5" id="KW-0285">Flavoprotein</keyword>
<dbReference type="Gene3D" id="1.10.540.10">
    <property type="entry name" value="Acyl-CoA dehydrogenase/oxidase, N-terminal domain"/>
    <property type="match status" value="1"/>
</dbReference>
<evidence type="ECO:0000259" key="8">
    <source>
        <dbReference type="Pfam" id="PF02771"/>
    </source>
</evidence>
<keyword evidence="4 5" id="KW-0274">FAD</keyword>
<dbReference type="PANTHER" id="PTHR43884">
    <property type="entry name" value="ACYL-COA DEHYDROGENASE"/>
    <property type="match status" value="1"/>
</dbReference>
<feature type="domain" description="Acyl-CoA dehydrogenase/oxidase N-terminal" evidence="8">
    <location>
        <begin position="6"/>
        <end position="117"/>
    </location>
</feature>
<evidence type="ECO:0000259" key="7">
    <source>
        <dbReference type="Pfam" id="PF02770"/>
    </source>
</evidence>
<dbReference type="AlphaFoldDB" id="A0A7W9Z2G7"/>
<protein>
    <submittedName>
        <fullName evidence="9">Alkylation response protein AidB-like acyl-CoA dehydrogenase</fullName>
    </submittedName>
</protein>
<evidence type="ECO:0000256" key="1">
    <source>
        <dbReference type="ARBA" id="ARBA00001974"/>
    </source>
</evidence>
<evidence type="ECO:0000313" key="10">
    <source>
        <dbReference type="Proteomes" id="UP000535501"/>
    </source>
</evidence>
<dbReference type="GO" id="GO:0003995">
    <property type="term" value="F:acyl-CoA dehydrogenase activity"/>
    <property type="evidence" value="ECO:0007669"/>
    <property type="project" value="TreeGrafter"/>
</dbReference>
<dbReference type="Gene3D" id="2.40.110.10">
    <property type="entry name" value="Butyryl-CoA Dehydrogenase, subunit A, domain 2"/>
    <property type="match status" value="1"/>
</dbReference>
<dbReference type="SUPFAM" id="SSF47203">
    <property type="entry name" value="Acyl-CoA dehydrogenase C-terminal domain-like"/>
    <property type="match status" value="1"/>
</dbReference>
<dbReference type="Pfam" id="PF02771">
    <property type="entry name" value="Acyl-CoA_dh_N"/>
    <property type="match status" value="1"/>
</dbReference>
<feature type="domain" description="Acyl-CoA dehydrogenase/oxidase C-terminal" evidence="6">
    <location>
        <begin position="236"/>
        <end position="376"/>
    </location>
</feature>
<proteinExistence type="inferred from homology"/>
<evidence type="ECO:0000256" key="2">
    <source>
        <dbReference type="ARBA" id="ARBA00009347"/>
    </source>
</evidence>
<keyword evidence="10" id="KW-1185">Reference proteome</keyword>
<dbReference type="EMBL" id="JACHEJ010000015">
    <property type="protein sequence ID" value="MBB6181936.1"/>
    <property type="molecule type" value="Genomic_DNA"/>
</dbReference>
<comment type="similarity">
    <text evidence="2 5">Belongs to the acyl-CoA dehydrogenase family.</text>
</comment>